<gene>
    <name evidence="4" type="ORF">MTR67_051012</name>
</gene>
<dbReference type="AlphaFoldDB" id="A0AAF0V424"/>
<dbReference type="Proteomes" id="UP001234989">
    <property type="component" value="Chromosome 12"/>
</dbReference>
<dbReference type="EMBL" id="CP133623">
    <property type="protein sequence ID" value="WMV57627.1"/>
    <property type="molecule type" value="Genomic_DNA"/>
</dbReference>
<reference evidence="4" key="1">
    <citation type="submission" date="2023-08" db="EMBL/GenBank/DDBJ databases">
        <title>A de novo genome assembly of Solanum verrucosum Schlechtendal, a Mexican diploid species geographically isolated from the other diploid A-genome species in potato relatives.</title>
        <authorList>
            <person name="Hosaka K."/>
        </authorList>
    </citation>
    <scope>NUCLEOTIDE SEQUENCE</scope>
    <source>
        <tissue evidence="4">Young leaves</tissue>
    </source>
</reference>
<organism evidence="4 5">
    <name type="scientific">Solanum verrucosum</name>
    <dbReference type="NCBI Taxonomy" id="315347"/>
    <lineage>
        <taxon>Eukaryota</taxon>
        <taxon>Viridiplantae</taxon>
        <taxon>Streptophyta</taxon>
        <taxon>Embryophyta</taxon>
        <taxon>Tracheophyta</taxon>
        <taxon>Spermatophyta</taxon>
        <taxon>Magnoliopsida</taxon>
        <taxon>eudicotyledons</taxon>
        <taxon>Gunneridae</taxon>
        <taxon>Pentapetalae</taxon>
        <taxon>asterids</taxon>
        <taxon>lamiids</taxon>
        <taxon>Solanales</taxon>
        <taxon>Solanaceae</taxon>
        <taxon>Solanoideae</taxon>
        <taxon>Solaneae</taxon>
        <taxon>Solanum</taxon>
    </lineage>
</organism>
<feature type="compositionally biased region" description="Basic and acidic residues" evidence="2">
    <location>
        <begin position="324"/>
        <end position="333"/>
    </location>
</feature>
<dbReference type="InterPro" id="IPR057135">
    <property type="entry name" value="At4g27190-like_LRR"/>
</dbReference>
<sequence length="357" mass="41116">MTLFPLLEMLELEELPKLRHFFLTKRVTEFPFLREVRIRDCPEMQTFVQHGISVSTPSLESVNNDDEVKVVDDLNKAMFNSKVSCPSLEFLCINKANSINSLYSHQHPTAYFSKLEKLELWHCGKLRNLMSPSVARSLLNLRILAIYDCQSMEEVITKEEQQGERIMTLFPRLEDLSLDNLPKLGHFFPTEHALKFPFLREVWIDDCPKMKTFVQQGISVNTPSLENVNNDDEVKVVDLNKAMFHSKLPKLGHFFLTEHALKFPFLIRVWIDDCPEMKTFVQQGISVSTPSLECLNDDYEVKVDDLNKWTTEEQKASQGTTNGDKSEAIVGDKSEASDDYERVKRDFGLMVVGMIDI</sequence>
<dbReference type="SUPFAM" id="SSF52047">
    <property type="entry name" value="RNI-like"/>
    <property type="match status" value="1"/>
</dbReference>
<evidence type="ECO:0000256" key="2">
    <source>
        <dbReference type="SAM" id="MobiDB-lite"/>
    </source>
</evidence>
<evidence type="ECO:0000313" key="5">
    <source>
        <dbReference type="Proteomes" id="UP001234989"/>
    </source>
</evidence>
<proteinExistence type="predicted"/>
<feature type="domain" description="Disease resistance protein At4g27190-like leucine-rich repeats" evidence="3">
    <location>
        <begin position="97"/>
        <end position="218"/>
    </location>
</feature>
<dbReference type="InterPro" id="IPR032675">
    <property type="entry name" value="LRR_dom_sf"/>
</dbReference>
<dbReference type="Gene3D" id="3.80.10.10">
    <property type="entry name" value="Ribonuclease Inhibitor"/>
    <property type="match status" value="1"/>
</dbReference>
<evidence type="ECO:0000256" key="1">
    <source>
        <dbReference type="ARBA" id="ARBA00022821"/>
    </source>
</evidence>
<dbReference type="PANTHER" id="PTHR33463">
    <property type="entry name" value="NB-ARC DOMAIN-CONTAINING PROTEIN-RELATED"/>
    <property type="match status" value="1"/>
</dbReference>
<keyword evidence="1" id="KW-0611">Plant defense</keyword>
<dbReference type="InterPro" id="IPR050905">
    <property type="entry name" value="Plant_NBS-LRR"/>
</dbReference>
<protein>
    <recommendedName>
        <fullName evidence="3">Disease resistance protein At4g27190-like leucine-rich repeats domain-containing protein</fullName>
    </recommendedName>
</protein>
<name>A0AAF0V424_SOLVR</name>
<evidence type="ECO:0000313" key="4">
    <source>
        <dbReference type="EMBL" id="WMV57627.1"/>
    </source>
</evidence>
<dbReference type="Pfam" id="PF23247">
    <property type="entry name" value="LRR_RPS2"/>
    <property type="match status" value="1"/>
</dbReference>
<keyword evidence="5" id="KW-1185">Reference proteome</keyword>
<accession>A0AAF0V424</accession>
<evidence type="ECO:0000259" key="3">
    <source>
        <dbReference type="Pfam" id="PF23247"/>
    </source>
</evidence>
<dbReference type="PANTHER" id="PTHR33463:SF198">
    <property type="entry name" value="RPP4C3"/>
    <property type="match status" value="1"/>
</dbReference>
<feature type="region of interest" description="Disordered" evidence="2">
    <location>
        <begin position="312"/>
        <end position="333"/>
    </location>
</feature>